<name>A0ABN1G5N0_9BACI</name>
<organism evidence="2 3">
    <name type="scientific">Virgibacillus siamensis</name>
    <dbReference type="NCBI Taxonomy" id="480071"/>
    <lineage>
        <taxon>Bacteria</taxon>
        <taxon>Bacillati</taxon>
        <taxon>Bacillota</taxon>
        <taxon>Bacilli</taxon>
        <taxon>Bacillales</taxon>
        <taxon>Bacillaceae</taxon>
        <taxon>Virgibacillus</taxon>
    </lineage>
</organism>
<evidence type="ECO:0000259" key="1">
    <source>
        <dbReference type="Pfam" id="PF13799"/>
    </source>
</evidence>
<proteinExistence type="predicted"/>
<reference evidence="2 3" key="1">
    <citation type="journal article" date="2019" name="Int. J. Syst. Evol. Microbiol.">
        <title>The Global Catalogue of Microorganisms (GCM) 10K type strain sequencing project: providing services to taxonomists for standard genome sequencing and annotation.</title>
        <authorList>
            <consortium name="The Broad Institute Genomics Platform"/>
            <consortium name="The Broad Institute Genome Sequencing Center for Infectious Disease"/>
            <person name="Wu L."/>
            <person name="Ma J."/>
        </authorList>
    </citation>
    <scope>NUCLEOTIDE SEQUENCE [LARGE SCALE GENOMIC DNA]</scope>
    <source>
        <strain evidence="2 3">JCM 15395</strain>
    </source>
</reference>
<keyword evidence="3" id="KW-1185">Reference proteome</keyword>
<evidence type="ECO:0000313" key="3">
    <source>
        <dbReference type="Proteomes" id="UP001500866"/>
    </source>
</evidence>
<dbReference type="InterPro" id="IPR025237">
    <property type="entry name" value="DUF4183"/>
</dbReference>
<feature type="domain" description="DUF4183" evidence="1">
    <location>
        <begin position="86"/>
        <end position="151"/>
    </location>
</feature>
<comment type="caution">
    <text evidence="2">The sequence shown here is derived from an EMBL/GenBank/DDBJ whole genome shotgun (WGS) entry which is preliminary data.</text>
</comment>
<sequence length="156" mass="17423">MNEKQYRYYKGTKAPCDRHLYPQCRCHHCDKESREVKNGIEISPTNTNTFNPIFSPSITINVSSGYTPAPIGVETVQYIAFAEEGKKIYTNKDALKQYGSSDILDPNDVSNINLFVNGLLQPPSIYDIEEGTLYLKSSDSPPKDAPVILLFVIVTG</sequence>
<dbReference type="EMBL" id="BAAADS010000015">
    <property type="protein sequence ID" value="GAA0604579.1"/>
    <property type="molecule type" value="Genomic_DNA"/>
</dbReference>
<dbReference type="RefSeq" id="WP_343813035.1">
    <property type="nucleotide sequence ID" value="NZ_BAAADS010000015.1"/>
</dbReference>
<dbReference type="Pfam" id="PF13799">
    <property type="entry name" value="DUF4183"/>
    <property type="match status" value="1"/>
</dbReference>
<accession>A0ABN1G5N0</accession>
<evidence type="ECO:0000313" key="2">
    <source>
        <dbReference type="EMBL" id="GAA0604579.1"/>
    </source>
</evidence>
<dbReference type="Proteomes" id="UP001500866">
    <property type="component" value="Unassembled WGS sequence"/>
</dbReference>
<protein>
    <recommendedName>
        <fullName evidence="1">DUF4183 domain-containing protein</fullName>
    </recommendedName>
</protein>
<gene>
    <name evidence="2" type="ORF">GCM10009001_22230</name>
</gene>